<feature type="region of interest" description="Disordered" evidence="2">
    <location>
        <begin position="382"/>
        <end position="401"/>
    </location>
</feature>
<dbReference type="EMBL" id="GL349471">
    <property type="protein sequence ID" value="KNC51996.1"/>
    <property type="molecule type" value="Genomic_DNA"/>
</dbReference>
<dbReference type="OrthoDB" id="5876363at2759"/>
<dbReference type="Gene3D" id="3.90.230.10">
    <property type="entry name" value="Creatinase/methionine aminopeptidase superfamily"/>
    <property type="match status" value="1"/>
</dbReference>
<dbReference type="Pfam" id="PF00557">
    <property type="entry name" value="Peptidase_M24"/>
    <property type="match status" value="1"/>
</dbReference>
<dbReference type="InterPro" id="IPR000994">
    <property type="entry name" value="Pept_M24"/>
</dbReference>
<dbReference type="SUPFAM" id="SSF55920">
    <property type="entry name" value="Creatinase/aminopeptidase"/>
    <property type="match status" value="1"/>
</dbReference>
<dbReference type="Gene3D" id="1.10.10.10">
    <property type="entry name" value="Winged helix-like DNA-binding domain superfamily/Winged helix DNA-binding domain"/>
    <property type="match status" value="1"/>
</dbReference>
<dbReference type="InterPro" id="IPR036388">
    <property type="entry name" value="WH-like_DNA-bd_sf"/>
</dbReference>
<evidence type="ECO:0000313" key="4">
    <source>
        <dbReference type="EMBL" id="KNC51996.1"/>
    </source>
</evidence>
<dbReference type="STRING" id="461836.A0A0L0DIR7"/>
<gene>
    <name evidence="4" type="ORF">AMSG_08248</name>
</gene>
<evidence type="ECO:0000256" key="1">
    <source>
        <dbReference type="ARBA" id="ARBA00007319"/>
    </source>
</evidence>
<dbReference type="PANTHER" id="PTHR10804">
    <property type="entry name" value="PROTEASE FAMILY M24 METHIONYL AMINOPEPTIDASE, AMINOPEPTIDASE P"/>
    <property type="match status" value="1"/>
</dbReference>
<organism evidence="4 5">
    <name type="scientific">Thecamonas trahens ATCC 50062</name>
    <dbReference type="NCBI Taxonomy" id="461836"/>
    <lineage>
        <taxon>Eukaryota</taxon>
        <taxon>Apusozoa</taxon>
        <taxon>Apusomonadida</taxon>
        <taxon>Apusomonadidae</taxon>
        <taxon>Thecamonas</taxon>
    </lineage>
</organism>
<dbReference type="InterPro" id="IPR047113">
    <property type="entry name" value="PA2G4/ARX1"/>
</dbReference>
<evidence type="ECO:0000256" key="2">
    <source>
        <dbReference type="SAM" id="MobiDB-lite"/>
    </source>
</evidence>
<dbReference type="Proteomes" id="UP000054408">
    <property type="component" value="Unassembled WGS sequence"/>
</dbReference>
<keyword evidence="5" id="KW-1185">Reference proteome</keyword>
<dbReference type="GeneID" id="25566978"/>
<dbReference type="eggNOG" id="KOG2776">
    <property type="taxonomic scope" value="Eukaryota"/>
</dbReference>
<proteinExistence type="inferred from homology"/>
<comment type="similarity">
    <text evidence="1">Belongs to the peptidase M24 family.</text>
</comment>
<feature type="domain" description="Peptidase M24" evidence="3">
    <location>
        <begin position="32"/>
        <end position="203"/>
    </location>
</feature>
<dbReference type="OMA" id="SRMFYSE"/>
<feature type="compositionally biased region" description="Basic residues" evidence="2">
    <location>
        <begin position="384"/>
        <end position="395"/>
    </location>
</feature>
<dbReference type="RefSeq" id="XP_013755580.1">
    <property type="nucleotide sequence ID" value="XM_013900126.1"/>
</dbReference>
<reference evidence="4 5" key="1">
    <citation type="submission" date="2010-05" db="EMBL/GenBank/DDBJ databases">
        <title>The Genome Sequence of Thecamonas trahens ATCC 50062.</title>
        <authorList>
            <consortium name="The Broad Institute Genome Sequencing Platform"/>
            <person name="Russ C."/>
            <person name="Cuomo C."/>
            <person name="Shea T."/>
            <person name="Young S.K."/>
            <person name="Zeng Q."/>
            <person name="Koehrsen M."/>
            <person name="Haas B."/>
            <person name="Borodovsky M."/>
            <person name="Guigo R."/>
            <person name="Alvarado L."/>
            <person name="Berlin A."/>
            <person name="Bochicchio J."/>
            <person name="Borenstein D."/>
            <person name="Chapman S."/>
            <person name="Chen Z."/>
            <person name="Freedman E."/>
            <person name="Gellesch M."/>
            <person name="Goldberg J."/>
            <person name="Griggs A."/>
            <person name="Gujja S."/>
            <person name="Heilman E."/>
            <person name="Heiman D."/>
            <person name="Hepburn T."/>
            <person name="Howarth C."/>
            <person name="Jen D."/>
            <person name="Larson L."/>
            <person name="Mehta T."/>
            <person name="Park D."/>
            <person name="Pearson M."/>
            <person name="Roberts A."/>
            <person name="Saif S."/>
            <person name="Shenoy N."/>
            <person name="Sisk P."/>
            <person name="Stolte C."/>
            <person name="Sykes S."/>
            <person name="Thomson T."/>
            <person name="Walk T."/>
            <person name="White J."/>
            <person name="Yandava C."/>
            <person name="Burger G."/>
            <person name="Gray M.W."/>
            <person name="Holland P.W.H."/>
            <person name="King N."/>
            <person name="Lang F.B.F."/>
            <person name="Roger A.J."/>
            <person name="Ruiz-Trillo I."/>
            <person name="Lander E."/>
            <person name="Nusbaum C."/>
        </authorList>
    </citation>
    <scope>NUCLEOTIDE SEQUENCE [LARGE SCALE GENOMIC DNA]</scope>
    <source>
        <strain evidence="4 5">ATCC 50062</strain>
    </source>
</reference>
<sequence>MSASDSSSASVSSDPAASEFDPTLNNPVVCNQFRAAAEIANYVLEQVAAMCVAGATPFEVVQQGNELLLARSAKMMKKAKFTRGVAIPVSISVNECLGNYSPLSQSPDEAPLAVGDIVKIDLGVHMNGMPVQVANTIVVGASGSDVDPAVASVITAGYTALQAAIRKFTVGGTNAEVTDVIKSVADAFEVNAVEGVLSHEVSRFVIDGEKCIINKETLDQQVAAWTFEAAQVVTFDIVVSTDDAKPRVVNENTTIFKRDPTQRGALKSKVARRVLNFVDRVASAFPFTLATLSVLGKDKKSLSLNEGKLGMSLMAKSGFVVDYPVLHAHDNAFSARFKATVALMPSGRRIVLSAPPALDAELAPTHKIEDEELLALLATSAETKKKKKKNKKKKAPAATTE</sequence>
<dbReference type="InterPro" id="IPR036005">
    <property type="entry name" value="Creatinase/aminopeptidase-like"/>
</dbReference>
<accession>A0A0L0DIR7</accession>
<dbReference type="PANTHER" id="PTHR10804:SF11">
    <property type="entry name" value="PROLIFERATION-ASSOCIATED PROTEIN 2G4"/>
    <property type="match status" value="1"/>
</dbReference>
<evidence type="ECO:0000313" key="5">
    <source>
        <dbReference type="Proteomes" id="UP000054408"/>
    </source>
</evidence>
<dbReference type="AlphaFoldDB" id="A0A0L0DIR7"/>
<name>A0A0L0DIR7_THETB</name>
<protein>
    <submittedName>
        <fullName evidence="4">Proliferation associated protein</fullName>
    </submittedName>
</protein>
<evidence type="ECO:0000259" key="3">
    <source>
        <dbReference type="Pfam" id="PF00557"/>
    </source>
</evidence>